<dbReference type="AlphaFoldDB" id="A0A3A8NG37"/>
<gene>
    <name evidence="9" type="ORF">D7X12_13860</name>
</gene>
<dbReference type="OrthoDB" id="9813074at2"/>
<comment type="subcellular location">
    <subcellularLocation>
        <location evidence="1">Membrane</location>
        <topology evidence="1">Multi-pass membrane protein</topology>
    </subcellularLocation>
</comment>
<keyword evidence="3 7" id="KW-0812">Transmembrane</keyword>
<accession>A0A3A8NG37</accession>
<dbReference type="Pfam" id="PF01694">
    <property type="entry name" value="Rhomboid"/>
    <property type="match status" value="1"/>
</dbReference>
<keyword evidence="4" id="KW-0378">Hydrolase</keyword>
<feature type="transmembrane region" description="Helical" evidence="7">
    <location>
        <begin position="34"/>
        <end position="52"/>
    </location>
</feature>
<evidence type="ECO:0000256" key="2">
    <source>
        <dbReference type="ARBA" id="ARBA00009045"/>
    </source>
</evidence>
<dbReference type="InterPro" id="IPR022764">
    <property type="entry name" value="Peptidase_S54_rhomboid_dom"/>
</dbReference>
<reference evidence="10" key="1">
    <citation type="submission" date="2018-09" db="EMBL/GenBank/DDBJ databases">
        <authorList>
            <person name="Livingstone P.G."/>
            <person name="Whitworth D.E."/>
        </authorList>
    </citation>
    <scope>NUCLEOTIDE SEQUENCE [LARGE SCALE GENOMIC DNA]</scope>
    <source>
        <strain evidence="10">CA040B</strain>
    </source>
</reference>
<protein>
    <submittedName>
        <fullName evidence="9">Rhomboid family intramembrane serine protease</fullName>
    </submittedName>
</protein>
<comment type="caution">
    <text evidence="9">The sequence shown here is derived from an EMBL/GenBank/DDBJ whole genome shotgun (WGS) entry which is preliminary data.</text>
</comment>
<dbReference type="SUPFAM" id="SSF144091">
    <property type="entry name" value="Rhomboid-like"/>
    <property type="match status" value="1"/>
</dbReference>
<evidence type="ECO:0000256" key="3">
    <source>
        <dbReference type="ARBA" id="ARBA00022692"/>
    </source>
</evidence>
<dbReference type="Proteomes" id="UP000273405">
    <property type="component" value="Unassembled WGS sequence"/>
</dbReference>
<feature type="domain" description="Peptidase S54 rhomboid" evidence="8">
    <location>
        <begin position="78"/>
        <end position="139"/>
    </location>
</feature>
<evidence type="ECO:0000259" key="8">
    <source>
        <dbReference type="Pfam" id="PF01694"/>
    </source>
</evidence>
<evidence type="ECO:0000256" key="1">
    <source>
        <dbReference type="ARBA" id="ARBA00004141"/>
    </source>
</evidence>
<keyword evidence="5 7" id="KW-1133">Transmembrane helix</keyword>
<dbReference type="GO" id="GO:0016020">
    <property type="term" value="C:membrane"/>
    <property type="evidence" value="ECO:0007669"/>
    <property type="project" value="UniProtKB-SubCell"/>
</dbReference>
<dbReference type="GO" id="GO:0004252">
    <property type="term" value="F:serine-type endopeptidase activity"/>
    <property type="evidence" value="ECO:0007669"/>
    <property type="project" value="InterPro"/>
</dbReference>
<feature type="transmembrane region" description="Helical" evidence="7">
    <location>
        <begin position="117"/>
        <end position="137"/>
    </location>
</feature>
<dbReference type="PANTHER" id="PTHR43731:SF14">
    <property type="entry name" value="PRESENILIN-ASSOCIATED RHOMBOID-LIKE PROTEIN, MITOCHONDRIAL"/>
    <property type="match status" value="1"/>
</dbReference>
<dbReference type="EMBL" id="RAWG01000070">
    <property type="protein sequence ID" value="RKH43228.1"/>
    <property type="molecule type" value="Genomic_DNA"/>
</dbReference>
<keyword evidence="6 7" id="KW-0472">Membrane</keyword>
<keyword evidence="9" id="KW-0645">Protease</keyword>
<evidence type="ECO:0000313" key="10">
    <source>
        <dbReference type="Proteomes" id="UP000273405"/>
    </source>
</evidence>
<dbReference type="RefSeq" id="WP_120625755.1">
    <property type="nucleotide sequence ID" value="NZ_RAWG01000070.1"/>
</dbReference>
<evidence type="ECO:0000256" key="5">
    <source>
        <dbReference type="ARBA" id="ARBA00022989"/>
    </source>
</evidence>
<feature type="transmembrane region" description="Helical" evidence="7">
    <location>
        <begin position="93"/>
        <end position="110"/>
    </location>
</feature>
<keyword evidence="10" id="KW-1185">Reference proteome</keyword>
<evidence type="ECO:0000256" key="6">
    <source>
        <dbReference type="ARBA" id="ARBA00023136"/>
    </source>
</evidence>
<organism evidence="9 10">
    <name type="scientific">Corallococcus sicarius</name>
    <dbReference type="NCBI Taxonomy" id="2316726"/>
    <lineage>
        <taxon>Bacteria</taxon>
        <taxon>Pseudomonadati</taxon>
        <taxon>Myxococcota</taxon>
        <taxon>Myxococcia</taxon>
        <taxon>Myxococcales</taxon>
        <taxon>Cystobacterineae</taxon>
        <taxon>Myxococcaceae</taxon>
        <taxon>Corallococcus</taxon>
    </lineage>
</organism>
<evidence type="ECO:0000313" key="9">
    <source>
        <dbReference type="EMBL" id="RKH43228.1"/>
    </source>
</evidence>
<name>A0A3A8NG37_9BACT</name>
<dbReference type="Gene3D" id="1.20.1540.10">
    <property type="entry name" value="Rhomboid-like"/>
    <property type="match status" value="1"/>
</dbReference>
<sequence>MYPPRTTGFFAHPTVRGALLSIGRLAGRGGEDRLPWLTVTLVGVQAILYAALASGGPPGVDALVRWGAKTGPLVTDAGQEWRLVAANLLHRDGVHLGLNLLVFGVVGSAVERACRWWDYVALLAVAGLATMAGSLWWSPGPAPSPPKASSSPGCS</sequence>
<comment type="similarity">
    <text evidence="2">Belongs to the peptidase S54 family.</text>
</comment>
<dbReference type="GO" id="GO:0006508">
    <property type="term" value="P:proteolysis"/>
    <property type="evidence" value="ECO:0007669"/>
    <property type="project" value="UniProtKB-KW"/>
</dbReference>
<dbReference type="InterPro" id="IPR050925">
    <property type="entry name" value="Rhomboid_protease_S54"/>
</dbReference>
<evidence type="ECO:0000256" key="4">
    <source>
        <dbReference type="ARBA" id="ARBA00022801"/>
    </source>
</evidence>
<proteinExistence type="inferred from homology"/>
<dbReference type="PANTHER" id="PTHR43731">
    <property type="entry name" value="RHOMBOID PROTEASE"/>
    <property type="match status" value="1"/>
</dbReference>
<evidence type="ECO:0000256" key="7">
    <source>
        <dbReference type="SAM" id="Phobius"/>
    </source>
</evidence>
<dbReference type="InterPro" id="IPR035952">
    <property type="entry name" value="Rhomboid-like_sf"/>
</dbReference>